<dbReference type="InterPro" id="IPR016024">
    <property type="entry name" value="ARM-type_fold"/>
</dbReference>
<dbReference type="Gene3D" id="1.25.10.10">
    <property type="entry name" value="Leucine-rich Repeat Variant"/>
    <property type="match status" value="1"/>
</dbReference>
<gene>
    <name evidence="2" type="ORF">H1R16_01515</name>
</gene>
<proteinExistence type="predicted"/>
<evidence type="ECO:0000256" key="1">
    <source>
        <dbReference type="SAM" id="Phobius"/>
    </source>
</evidence>
<dbReference type="RefSeq" id="WP_182035772.1">
    <property type="nucleotide sequence ID" value="NZ_CP059472.1"/>
</dbReference>
<sequence length="353" mass="39576">MLLSISLHFLVIAFIILLGVVFLLILAVLVYGLLQYRRQVSIQSWTAAIDSEIADAIVNSGDVARHSKISDATHKSGFRRVFLEKLVSAEKKFSGGAGHVIRSLFEVYGLEKESLCKLKKKRPYMIAGGIQELTAMKVEKALPAISQLLQHESPQVYQEAQYSVVRFEGFDGLTFLNDAQGILSEWQQLRLLNSIPAVPQDADSKIRQWLQSENSSVIIFVLRLIRKYQLLNMYTDVLQLLSHRETEVRNQSVQSLQALENSDTLRHLETSYDLQPEPVRIEIMKAVIKMGDRRAAEFYTEKLLSSASAGVKILAAQGLCDLGMTEQLISMSSQADISAELSSIIKHALQEKI</sequence>
<keyword evidence="1" id="KW-1133">Transmembrane helix</keyword>
<dbReference type="KEGG" id="cbau:H1R16_01515"/>
<dbReference type="EMBL" id="CP059472">
    <property type="protein sequence ID" value="QMS98717.1"/>
    <property type="molecule type" value="Genomic_DNA"/>
</dbReference>
<name>A0A7D7LSE4_9FLAO</name>
<dbReference type="AlphaFoldDB" id="A0A7D7LSE4"/>
<keyword evidence="1" id="KW-0812">Transmembrane</keyword>
<feature type="transmembrane region" description="Helical" evidence="1">
    <location>
        <begin position="6"/>
        <end position="34"/>
    </location>
</feature>
<dbReference type="InterPro" id="IPR011989">
    <property type="entry name" value="ARM-like"/>
</dbReference>
<accession>A0A7D7LSE4</accession>
<evidence type="ECO:0000313" key="2">
    <source>
        <dbReference type="EMBL" id="QMS98717.1"/>
    </source>
</evidence>
<keyword evidence="1" id="KW-0472">Membrane</keyword>
<dbReference type="Proteomes" id="UP000515349">
    <property type="component" value="Chromosome"/>
</dbReference>
<reference evidence="2 3" key="1">
    <citation type="submission" date="2020-07" db="EMBL/GenBank/DDBJ databases">
        <title>Chryseobacterium sp.cx-624.</title>
        <authorList>
            <person name="Yang C."/>
        </authorList>
    </citation>
    <scope>NUCLEOTIDE SEQUENCE [LARGE SCALE GENOMIC DNA]</scope>
    <source>
        <strain evidence="3">cx-624</strain>
    </source>
</reference>
<organism evidence="2 3">
    <name type="scientific">Marnyiella aurantia</name>
    <dbReference type="NCBI Taxonomy" id="2758037"/>
    <lineage>
        <taxon>Bacteria</taxon>
        <taxon>Pseudomonadati</taxon>
        <taxon>Bacteroidota</taxon>
        <taxon>Flavobacteriia</taxon>
        <taxon>Flavobacteriales</taxon>
        <taxon>Weeksellaceae</taxon>
        <taxon>Marnyiella</taxon>
    </lineage>
</organism>
<evidence type="ECO:0000313" key="3">
    <source>
        <dbReference type="Proteomes" id="UP000515349"/>
    </source>
</evidence>
<protein>
    <submittedName>
        <fullName evidence="2">HEAT repeat domain-containing protein</fullName>
    </submittedName>
</protein>
<dbReference type="SUPFAM" id="SSF48371">
    <property type="entry name" value="ARM repeat"/>
    <property type="match status" value="1"/>
</dbReference>